<dbReference type="EMBL" id="JBDIVE010000004">
    <property type="protein sequence ID" value="MEN3068728.1"/>
    <property type="molecule type" value="Genomic_DNA"/>
</dbReference>
<evidence type="ECO:0000313" key="7">
    <source>
        <dbReference type="Proteomes" id="UP001410394"/>
    </source>
</evidence>
<protein>
    <submittedName>
        <fullName evidence="6">HepT-like ribonuclease domain-containing protein</fullName>
    </submittedName>
</protein>
<dbReference type="InterPro" id="IPR051813">
    <property type="entry name" value="HepT_RNase_toxin"/>
</dbReference>
<evidence type="ECO:0000256" key="3">
    <source>
        <dbReference type="ARBA" id="ARBA00022722"/>
    </source>
</evidence>
<evidence type="ECO:0000256" key="1">
    <source>
        <dbReference type="ARBA" id="ARBA00022553"/>
    </source>
</evidence>
<dbReference type="Proteomes" id="UP001410394">
    <property type="component" value="Unassembled WGS sequence"/>
</dbReference>
<dbReference type="InterPro" id="IPR008201">
    <property type="entry name" value="HepT-like"/>
</dbReference>
<reference evidence="6 7" key="1">
    <citation type="journal article" date="2018" name="Int. J. Syst. Evol. Microbiol.">
        <title>Uliginosibacterium sediminicola sp. nov., isolated from freshwater sediment.</title>
        <authorList>
            <person name="Hwang W.M."/>
            <person name="Kim S.M."/>
            <person name="Kang K."/>
            <person name="Ahn T.Y."/>
        </authorList>
    </citation>
    <scope>NUCLEOTIDE SEQUENCE [LARGE SCALE GENOMIC DNA]</scope>
    <source>
        <strain evidence="6 7">M1-21</strain>
    </source>
</reference>
<dbReference type="RefSeq" id="WP_345919500.1">
    <property type="nucleotide sequence ID" value="NZ_JBDIVE010000004.1"/>
</dbReference>
<accession>A0ABU9YYE8</accession>
<keyword evidence="1" id="KW-0597">Phosphoprotein</keyword>
<sequence length="109" mass="12052">MYLDDMIAAASELAAIAAEGEAQFKQNLRSRLAAERLIEILGEAATHMPDSVKQRFPALPWRGLSATRNRVIHAYHSLDVDRIWTLAAISAPELLTQLKAVLQAIDSEQ</sequence>
<keyword evidence="7" id="KW-1185">Reference proteome</keyword>
<evidence type="ECO:0000256" key="5">
    <source>
        <dbReference type="ARBA" id="ARBA00022801"/>
    </source>
</evidence>
<comment type="caution">
    <text evidence="6">The sequence shown here is derived from an EMBL/GenBank/DDBJ whole genome shotgun (WGS) entry which is preliminary data.</text>
</comment>
<dbReference type="Pfam" id="PF01934">
    <property type="entry name" value="HepT-like"/>
    <property type="match status" value="1"/>
</dbReference>
<evidence type="ECO:0000256" key="4">
    <source>
        <dbReference type="ARBA" id="ARBA00022741"/>
    </source>
</evidence>
<evidence type="ECO:0000256" key="2">
    <source>
        <dbReference type="ARBA" id="ARBA00022649"/>
    </source>
</evidence>
<name>A0ABU9YYE8_9RHOO</name>
<keyword evidence="3" id="KW-0540">Nuclease</keyword>
<dbReference type="PANTHER" id="PTHR34139:SF1">
    <property type="entry name" value="RNASE MJ1380-RELATED"/>
    <property type="match status" value="1"/>
</dbReference>
<keyword evidence="2" id="KW-1277">Toxin-antitoxin system</keyword>
<gene>
    <name evidence="6" type="ORF">ABDB84_09580</name>
</gene>
<organism evidence="6 7">
    <name type="scientific">Uliginosibacterium sediminicola</name>
    <dbReference type="NCBI Taxonomy" id="2024550"/>
    <lineage>
        <taxon>Bacteria</taxon>
        <taxon>Pseudomonadati</taxon>
        <taxon>Pseudomonadota</taxon>
        <taxon>Betaproteobacteria</taxon>
        <taxon>Rhodocyclales</taxon>
        <taxon>Zoogloeaceae</taxon>
        <taxon>Uliginosibacterium</taxon>
    </lineage>
</organism>
<keyword evidence="5" id="KW-0378">Hydrolase</keyword>
<dbReference type="PANTHER" id="PTHR34139">
    <property type="entry name" value="UPF0331 PROTEIN MJ0127"/>
    <property type="match status" value="1"/>
</dbReference>
<proteinExistence type="predicted"/>
<keyword evidence="4" id="KW-0547">Nucleotide-binding</keyword>
<evidence type="ECO:0000313" key="6">
    <source>
        <dbReference type="EMBL" id="MEN3068728.1"/>
    </source>
</evidence>